<dbReference type="InterPro" id="IPR044824">
    <property type="entry name" value="MAIN-like"/>
</dbReference>
<dbReference type="PANTHER" id="PTHR46033">
    <property type="entry name" value="PROTEIN MAIN-LIKE 2"/>
    <property type="match status" value="1"/>
</dbReference>
<accession>A0A7J7NG31</accession>
<evidence type="ECO:0000313" key="2">
    <source>
        <dbReference type="Proteomes" id="UP000541444"/>
    </source>
</evidence>
<evidence type="ECO:0008006" key="3">
    <source>
        <dbReference type="Google" id="ProtNLM"/>
    </source>
</evidence>
<protein>
    <recommendedName>
        <fullName evidence="3">Aminotransferase-like plant mobile domain-containing protein</fullName>
    </recommendedName>
</protein>
<name>A0A7J7NG31_9MAGN</name>
<comment type="caution">
    <text evidence="1">The sequence shown here is derived from an EMBL/GenBank/DDBJ whole genome shotgun (WGS) entry which is preliminary data.</text>
</comment>
<dbReference type="Proteomes" id="UP000541444">
    <property type="component" value="Unassembled WGS sequence"/>
</dbReference>
<dbReference type="PANTHER" id="PTHR46033:SF8">
    <property type="entry name" value="PROTEIN MAINTENANCE OF MERISTEMS-LIKE"/>
    <property type="match status" value="1"/>
</dbReference>
<dbReference type="GO" id="GO:0010073">
    <property type="term" value="P:meristem maintenance"/>
    <property type="evidence" value="ECO:0007669"/>
    <property type="project" value="InterPro"/>
</dbReference>
<dbReference type="EMBL" id="JACGCM010000816">
    <property type="protein sequence ID" value="KAF6165942.1"/>
    <property type="molecule type" value="Genomic_DNA"/>
</dbReference>
<keyword evidence="2" id="KW-1185">Reference proteome</keyword>
<sequence length="448" mass="50167">MEPVAPKDSEVLRFLIDDKKAGLMCNWDGSNLKADSTNGNFGSPIKTFQFDIGDSDEVYFVHGLDDLKEKYIGCTSYIDKHGVEDEGRFCSRGHALHNRQDEGGSMSSRVMRPSVRRVLNAVLPETFSSRAAFGVSSGVKGGIIGILHRVDAKMDVASRGITLGTKMDRGRYSVCSDTMAVVSSDTVVVEQCAPPFCLIVLYLTLKKLVDDIGFEEFSLIKAGNSDNRLIHALLERWWPSSHTFHFPYLDLDFIPLDFVMLMCLKFGLGCEVPYDRRYSKLEEAEKMFPGITSTDIRAFIAYMMGNLFFSNTSTSLRAGYLTALTDNDIIGASSSYRGTPIMADLYRGLYEVSILKDVKRNYRMEGQNQHRLTTMAQAYANNLSKGKSCFSTELPEGSSGVSPIRARYDQELYQGLKNVDFYDGHNYLVSDVDYMTYWRAAHPNPKIG</sequence>
<dbReference type="AlphaFoldDB" id="A0A7J7NG31"/>
<gene>
    <name evidence="1" type="ORF">GIB67_012839</name>
</gene>
<organism evidence="1 2">
    <name type="scientific">Kingdonia uniflora</name>
    <dbReference type="NCBI Taxonomy" id="39325"/>
    <lineage>
        <taxon>Eukaryota</taxon>
        <taxon>Viridiplantae</taxon>
        <taxon>Streptophyta</taxon>
        <taxon>Embryophyta</taxon>
        <taxon>Tracheophyta</taxon>
        <taxon>Spermatophyta</taxon>
        <taxon>Magnoliopsida</taxon>
        <taxon>Ranunculales</taxon>
        <taxon>Circaeasteraceae</taxon>
        <taxon>Kingdonia</taxon>
    </lineage>
</organism>
<reference evidence="1 2" key="1">
    <citation type="journal article" date="2020" name="IScience">
        <title>Genome Sequencing of the Endangered Kingdonia uniflora (Circaeasteraceae, Ranunculales) Reveals Potential Mechanisms of Evolutionary Specialization.</title>
        <authorList>
            <person name="Sun Y."/>
            <person name="Deng T."/>
            <person name="Zhang A."/>
            <person name="Moore M.J."/>
            <person name="Landis J.B."/>
            <person name="Lin N."/>
            <person name="Zhang H."/>
            <person name="Zhang X."/>
            <person name="Huang J."/>
            <person name="Zhang X."/>
            <person name="Sun H."/>
            <person name="Wang H."/>
        </authorList>
    </citation>
    <scope>NUCLEOTIDE SEQUENCE [LARGE SCALE GENOMIC DNA]</scope>
    <source>
        <strain evidence="1">TB1705</strain>
        <tissue evidence="1">Leaf</tissue>
    </source>
</reference>
<evidence type="ECO:0000313" key="1">
    <source>
        <dbReference type="EMBL" id="KAF6165942.1"/>
    </source>
</evidence>
<proteinExistence type="predicted"/>